<accession>A0A7X0LM69</accession>
<evidence type="ECO:0000259" key="2">
    <source>
        <dbReference type="Pfam" id="PF00149"/>
    </source>
</evidence>
<dbReference type="SUPFAM" id="SSF56300">
    <property type="entry name" value="Metallo-dependent phosphatases"/>
    <property type="match status" value="1"/>
</dbReference>
<dbReference type="GO" id="GO:0016787">
    <property type="term" value="F:hydrolase activity"/>
    <property type="evidence" value="ECO:0007669"/>
    <property type="project" value="InterPro"/>
</dbReference>
<dbReference type="InterPro" id="IPR004843">
    <property type="entry name" value="Calcineurin-like_PHP"/>
</dbReference>
<dbReference type="Proteomes" id="UP000541810">
    <property type="component" value="Unassembled WGS sequence"/>
</dbReference>
<dbReference type="Gene3D" id="3.60.21.10">
    <property type="match status" value="1"/>
</dbReference>
<evidence type="ECO:0000313" key="4">
    <source>
        <dbReference type="Proteomes" id="UP000541810"/>
    </source>
</evidence>
<feature type="region of interest" description="Disordered" evidence="1">
    <location>
        <begin position="221"/>
        <end position="240"/>
    </location>
</feature>
<proteinExistence type="predicted"/>
<protein>
    <submittedName>
        <fullName evidence="3">DNA ligase-associated metallophosphoesterase</fullName>
    </submittedName>
</protein>
<gene>
    <name evidence="3" type="ORF">HNQ40_003460</name>
</gene>
<evidence type="ECO:0000313" key="3">
    <source>
        <dbReference type="EMBL" id="MBB6431654.1"/>
    </source>
</evidence>
<keyword evidence="3" id="KW-0436">Ligase</keyword>
<dbReference type="NCBIfam" id="TIGR04123">
    <property type="entry name" value="P_estr_lig_assc"/>
    <property type="match status" value="1"/>
</dbReference>
<keyword evidence="4" id="KW-1185">Reference proteome</keyword>
<reference evidence="3 4" key="1">
    <citation type="submission" date="2020-08" db="EMBL/GenBank/DDBJ databases">
        <title>Genomic Encyclopedia of Type Strains, Phase IV (KMG-IV): sequencing the most valuable type-strain genomes for metagenomic binning, comparative biology and taxonomic classification.</title>
        <authorList>
            <person name="Goeker M."/>
        </authorList>
    </citation>
    <scope>NUCLEOTIDE SEQUENCE [LARGE SCALE GENOMIC DNA]</scope>
    <source>
        <strain evidence="3 4">DSM 103725</strain>
    </source>
</reference>
<evidence type="ECO:0000256" key="1">
    <source>
        <dbReference type="SAM" id="MobiDB-lite"/>
    </source>
</evidence>
<dbReference type="RefSeq" id="WP_184679107.1">
    <property type="nucleotide sequence ID" value="NZ_JACHGY010000001.1"/>
</dbReference>
<dbReference type="EMBL" id="JACHGY010000001">
    <property type="protein sequence ID" value="MBB6431654.1"/>
    <property type="molecule type" value="Genomic_DNA"/>
</dbReference>
<comment type="caution">
    <text evidence="3">The sequence shown here is derived from an EMBL/GenBank/DDBJ whole genome shotgun (WGS) entry which is preliminary data.</text>
</comment>
<organism evidence="3 4">
    <name type="scientific">Algisphaera agarilytica</name>
    <dbReference type="NCBI Taxonomy" id="1385975"/>
    <lineage>
        <taxon>Bacteria</taxon>
        <taxon>Pseudomonadati</taxon>
        <taxon>Planctomycetota</taxon>
        <taxon>Phycisphaerae</taxon>
        <taxon>Phycisphaerales</taxon>
        <taxon>Phycisphaeraceae</taxon>
        <taxon>Algisphaera</taxon>
    </lineage>
</organism>
<dbReference type="PANTHER" id="PTHR39323:SF1">
    <property type="entry name" value="BLR1149 PROTEIN"/>
    <property type="match status" value="1"/>
</dbReference>
<feature type="domain" description="Calcineurin-like phosphoesterase" evidence="2">
    <location>
        <begin position="25"/>
        <end position="122"/>
    </location>
</feature>
<dbReference type="PANTHER" id="PTHR39323">
    <property type="entry name" value="BLR1149 PROTEIN"/>
    <property type="match status" value="1"/>
</dbReference>
<dbReference type="Pfam" id="PF00149">
    <property type="entry name" value="Metallophos"/>
    <property type="match status" value="1"/>
</dbReference>
<name>A0A7X0LM69_9BACT</name>
<dbReference type="InterPro" id="IPR029052">
    <property type="entry name" value="Metallo-depent_PP-like"/>
</dbReference>
<dbReference type="InterPro" id="IPR026336">
    <property type="entry name" value="PdeM-like"/>
</dbReference>
<dbReference type="AlphaFoldDB" id="A0A7X0LM69"/>
<sequence length="240" mass="26655">MSELEWGGQTWGLRPDRSMIWKEQRTLIIADPHFGKSDHFRSAGVPVPRGTTRHNLERLDVALEATGAKRLIVLGDFFHSRNGVTEELIEQLRVWRNRWDGLRVINVRGNHDRQAGDPPSSLDIECVCGPWRDESDQAVAFAHEPDVVSNAVTLCGHIHPAVILEGLGKSRLRAACFHFKTRQAVLPGFGAFTGMKAILPSRKDRVFAVGPTEVAEVFGATAANRRSRQPRKPTASEPAD</sequence>
<dbReference type="GO" id="GO:0016874">
    <property type="term" value="F:ligase activity"/>
    <property type="evidence" value="ECO:0007669"/>
    <property type="project" value="UniProtKB-KW"/>
</dbReference>